<evidence type="ECO:0000313" key="2">
    <source>
        <dbReference type="Proteomes" id="UP000252706"/>
    </source>
</evidence>
<accession>A0A366X7L1</accession>
<evidence type="ECO:0000313" key="1">
    <source>
        <dbReference type="EMBL" id="RBW57965.1"/>
    </source>
</evidence>
<name>A0A366X7L1_9RHOB</name>
<reference evidence="1 2" key="1">
    <citation type="submission" date="2018-07" db="EMBL/GenBank/DDBJ databases">
        <title>Modular assembly of carbohydrate-degrading microbial communities in the ocean.</title>
        <authorList>
            <person name="Enke T.N."/>
            <person name="Datta M.S."/>
            <person name="Schwartzman J.A."/>
            <person name="Cermak N."/>
            <person name="Schmitz D.A."/>
            <person name="Barrere J."/>
            <person name="Cordero O.X."/>
        </authorList>
    </citation>
    <scope>NUCLEOTIDE SEQUENCE [LARGE SCALE GENOMIC DNA]</scope>
    <source>
        <strain evidence="1 2">C3M10</strain>
    </source>
</reference>
<dbReference type="Proteomes" id="UP000252706">
    <property type="component" value="Unassembled WGS sequence"/>
</dbReference>
<dbReference type="AlphaFoldDB" id="A0A366X7L1"/>
<proteinExistence type="predicted"/>
<sequence length="103" mass="11277">MAAKHHYLRPRQSIYSLQEDALVRFRIQRAGLAIGRSNRPEPEPLPAHARTATSTFLRRFARLAVPASSPIKSVQDLVDAAKVALGKLCWAHTGKGGTYNVSG</sequence>
<organism evidence="1 2">
    <name type="scientific">Phaeobacter gallaeciensis</name>
    <dbReference type="NCBI Taxonomy" id="60890"/>
    <lineage>
        <taxon>Bacteria</taxon>
        <taxon>Pseudomonadati</taxon>
        <taxon>Pseudomonadota</taxon>
        <taxon>Alphaproteobacteria</taxon>
        <taxon>Rhodobacterales</taxon>
        <taxon>Roseobacteraceae</taxon>
        <taxon>Phaeobacter</taxon>
    </lineage>
</organism>
<protein>
    <submittedName>
        <fullName evidence="1">Uncharacterized protein</fullName>
    </submittedName>
</protein>
<dbReference type="EMBL" id="QOCE01000017">
    <property type="protein sequence ID" value="RBW57965.1"/>
    <property type="molecule type" value="Genomic_DNA"/>
</dbReference>
<dbReference type="Gene3D" id="3.40.190.10">
    <property type="entry name" value="Periplasmic binding protein-like II"/>
    <property type="match status" value="1"/>
</dbReference>
<gene>
    <name evidence="1" type="ORF">DS909_07425</name>
</gene>
<dbReference type="OrthoDB" id="8443386at2"/>
<comment type="caution">
    <text evidence="1">The sequence shown here is derived from an EMBL/GenBank/DDBJ whole genome shotgun (WGS) entry which is preliminary data.</text>
</comment>